<dbReference type="EMBL" id="VWPK01000024">
    <property type="protein sequence ID" value="KAA5611119.1"/>
    <property type="molecule type" value="Genomic_DNA"/>
</dbReference>
<proteinExistence type="inferred from homology"/>
<reference evidence="3 4" key="1">
    <citation type="submission" date="2019-09" db="EMBL/GenBank/DDBJ databases">
        <title>Genome sequence of Rhodovastum atsumiense, a diverse member of the Acetobacteraceae family of non-sulfur purple photosynthetic bacteria.</title>
        <authorList>
            <person name="Meyer T."/>
            <person name="Kyndt J."/>
        </authorList>
    </citation>
    <scope>NUCLEOTIDE SEQUENCE [LARGE SCALE GENOMIC DNA]</scope>
    <source>
        <strain evidence="3 4">DSM 21279</strain>
    </source>
</reference>
<gene>
    <name evidence="3" type="ORF">F1189_16120</name>
</gene>
<sequence length="147" mass="16884">MPRIFTRRIVVPAEAIDVFGHVNNLVYLHWMLDVATEHSAAQGWPLERYLEAGFIWVVRSHGITYHRPAFAGDEVALHTWIADFHHHLSTRRYLFRRPADGRVLAEAETGWVLVDRDRLRPRRIPEVLAESFEVVSADEIAALHTAG</sequence>
<evidence type="ECO:0000313" key="4">
    <source>
        <dbReference type="Proteomes" id="UP000325255"/>
    </source>
</evidence>
<dbReference type="CDD" id="cd00586">
    <property type="entry name" value="4HBT"/>
    <property type="match status" value="1"/>
</dbReference>
<organism evidence="3 4">
    <name type="scientific">Rhodovastum atsumiense</name>
    <dbReference type="NCBI Taxonomy" id="504468"/>
    <lineage>
        <taxon>Bacteria</taxon>
        <taxon>Pseudomonadati</taxon>
        <taxon>Pseudomonadota</taxon>
        <taxon>Alphaproteobacteria</taxon>
        <taxon>Acetobacterales</taxon>
        <taxon>Acetobacteraceae</taxon>
        <taxon>Rhodovastum</taxon>
    </lineage>
</organism>
<dbReference type="GO" id="GO:0047617">
    <property type="term" value="F:fatty acyl-CoA hydrolase activity"/>
    <property type="evidence" value="ECO:0007669"/>
    <property type="project" value="TreeGrafter"/>
</dbReference>
<dbReference type="InterPro" id="IPR050563">
    <property type="entry name" value="4-hydroxybenzoyl-CoA_TE"/>
</dbReference>
<evidence type="ECO:0000256" key="2">
    <source>
        <dbReference type="ARBA" id="ARBA00022801"/>
    </source>
</evidence>
<dbReference type="OrthoDB" id="9801517at2"/>
<protein>
    <submittedName>
        <fullName evidence="3">Acyl-CoA thioesterase</fullName>
    </submittedName>
</protein>
<dbReference type="Proteomes" id="UP000325255">
    <property type="component" value="Unassembled WGS sequence"/>
</dbReference>
<dbReference type="SUPFAM" id="SSF54637">
    <property type="entry name" value="Thioesterase/thiol ester dehydrase-isomerase"/>
    <property type="match status" value="1"/>
</dbReference>
<accession>A0A5M6IT85</accession>
<dbReference type="PANTHER" id="PTHR31793">
    <property type="entry name" value="4-HYDROXYBENZOYL-COA THIOESTERASE FAMILY MEMBER"/>
    <property type="match status" value="1"/>
</dbReference>
<dbReference type="Gene3D" id="3.10.129.10">
    <property type="entry name" value="Hotdog Thioesterase"/>
    <property type="match status" value="1"/>
</dbReference>
<comment type="similarity">
    <text evidence="1">Belongs to the 4-hydroxybenzoyl-CoA thioesterase family.</text>
</comment>
<dbReference type="RefSeq" id="WP_150041858.1">
    <property type="nucleotide sequence ID" value="NZ_OW485601.1"/>
</dbReference>
<dbReference type="InterPro" id="IPR029069">
    <property type="entry name" value="HotDog_dom_sf"/>
</dbReference>
<comment type="caution">
    <text evidence="3">The sequence shown here is derived from an EMBL/GenBank/DDBJ whole genome shotgun (WGS) entry which is preliminary data.</text>
</comment>
<dbReference type="AlphaFoldDB" id="A0A5M6IT85"/>
<keyword evidence="2" id="KW-0378">Hydrolase</keyword>
<evidence type="ECO:0000256" key="1">
    <source>
        <dbReference type="ARBA" id="ARBA00005953"/>
    </source>
</evidence>
<name>A0A5M6IT85_9PROT</name>
<dbReference type="Pfam" id="PF13279">
    <property type="entry name" value="4HBT_2"/>
    <property type="match status" value="1"/>
</dbReference>
<evidence type="ECO:0000313" key="3">
    <source>
        <dbReference type="EMBL" id="KAA5611119.1"/>
    </source>
</evidence>
<keyword evidence="4" id="KW-1185">Reference proteome</keyword>
<dbReference type="PANTHER" id="PTHR31793:SF27">
    <property type="entry name" value="NOVEL THIOESTERASE SUPERFAMILY DOMAIN AND SAPOSIN A-TYPE DOMAIN CONTAINING PROTEIN (0610012H03RIK)"/>
    <property type="match status" value="1"/>
</dbReference>